<protein>
    <submittedName>
        <fullName evidence="1">Uncharacterized protein</fullName>
    </submittedName>
</protein>
<sequence length="92" mass="10490">MSHDLPYHYTPVCDVEGCDHPARYKVACRWGDGTQNELKNYGVYCAEHAPGELEAARDRQRRIHLGRQEELGPVQLFELVEGRRDAELIPVG</sequence>
<dbReference type="KEGG" id="tpla:ElP_13840"/>
<evidence type="ECO:0000313" key="1">
    <source>
        <dbReference type="EMBL" id="QDV33511.1"/>
    </source>
</evidence>
<proteinExistence type="predicted"/>
<dbReference type="EMBL" id="CP036426">
    <property type="protein sequence ID" value="QDV33511.1"/>
    <property type="molecule type" value="Genomic_DNA"/>
</dbReference>
<dbReference type="AlphaFoldDB" id="A0A518GY44"/>
<evidence type="ECO:0000313" key="2">
    <source>
        <dbReference type="Proteomes" id="UP000317835"/>
    </source>
</evidence>
<accession>A0A518GY44</accession>
<name>A0A518GY44_9BACT</name>
<dbReference type="RefSeq" id="WP_145267874.1">
    <property type="nucleotide sequence ID" value="NZ_CP036426.1"/>
</dbReference>
<dbReference type="OrthoDB" id="283774at2"/>
<dbReference type="Proteomes" id="UP000317835">
    <property type="component" value="Chromosome"/>
</dbReference>
<gene>
    <name evidence="1" type="ORF">ElP_13840</name>
</gene>
<organism evidence="1 2">
    <name type="scientific">Tautonia plasticadhaerens</name>
    <dbReference type="NCBI Taxonomy" id="2527974"/>
    <lineage>
        <taxon>Bacteria</taxon>
        <taxon>Pseudomonadati</taxon>
        <taxon>Planctomycetota</taxon>
        <taxon>Planctomycetia</taxon>
        <taxon>Isosphaerales</taxon>
        <taxon>Isosphaeraceae</taxon>
        <taxon>Tautonia</taxon>
    </lineage>
</organism>
<keyword evidence="2" id="KW-1185">Reference proteome</keyword>
<reference evidence="1 2" key="1">
    <citation type="submission" date="2019-02" db="EMBL/GenBank/DDBJ databases">
        <title>Deep-cultivation of Planctomycetes and their phenomic and genomic characterization uncovers novel biology.</title>
        <authorList>
            <person name="Wiegand S."/>
            <person name="Jogler M."/>
            <person name="Boedeker C."/>
            <person name="Pinto D."/>
            <person name="Vollmers J."/>
            <person name="Rivas-Marin E."/>
            <person name="Kohn T."/>
            <person name="Peeters S.H."/>
            <person name="Heuer A."/>
            <person name="Rast P."/>
            <person name="Oberbeckmann S."/>
            <person name="Bunk B."/>
            <person name="Jeske O."/>
            <person name="Meyerdierks A."/>
            <person name="Storesund J.E."/>
            <person name="Kallscheuer N."/>
            <person name="Luecker S."/>
            <person name="Lage O.M."/>
            <person name="Pohl T."/>
            <person name="Merkel B.J."/>
            <person name="Hornburger P."/>
            <person name="Mueller R.-W."/>
            <person name="Bruemmer F."/>
            <person name="Labrenz M."/>
            <person name="Spormann A.M."/>
            <person name="Op den Camp H."/>
            <person name="Overmann J."/>
            <person name="Amann R."/>
            <person name="Jetten M.S.M."/>
            <person name="Mascher T."/>
            <person name="Medema M.H."/>
            <person name="Devos D.P."/>
            <person name="Kaster A.-K."/>
            <person name="Ovreas L."/>
            <person name="Rohde M."/>
            <person name="Galperin M.Y."/>
            <person name="Jogler C."/>
        </authorList>
    </citation>
    <scope>NUCLEOTIDE SEQUENCE [LARGE SCALE GENOMIC DNA]</scope>
    <source>
        <strain evidence="1 2">ElP</strain>
    </source>
</reference>